<proteinExistence type="predicted"/>
<dbReference type="Proteomes" id="UP000033774">
    <property type="component" value="Unassembled WGS sequence"/>
</dbReference>
<feature type="compositionally biased region" description="Gly residues" evidence="1">
    <location>
        <begin position="13"/>
        <end position="23"/>
    </location>
</feature>
<accession>A0A0F3IYL3</accession>
<protein>
    <submittedName>
        <fullName evidence="2">Uncharacterized protein</fullName>
    </submittedName>
</protein>
<name>A0A0F3IYL3_9PROT</name>
<organism evidence="2 3">
    <name type="scientific">Elstera litoralis</name>
    <dbReference type="NCBI Taxonomy" id="552518"/>
    <lineage>
        <taxon>Bacteria</taxon>
        <taxon>Pseudomonadati</taxon>
        <taxon>Pseudomonadota</taxon>
        <taxon>Alphaproteobacteria</taxon>
        <taxon>Rhodospirillales</taxon>
        <taxon>Rhodospirillaceae</taxon>
        <taxon>Elstera</taxon>
    </lineage>
</organism>
<sequence>MARHGNRQRIGSAGSGDGAGGGGLANGGGDLGIARGFSRRNRPQGLPDALLKGGALNIERQGKAKGGGFDEGDDGGDRGAEIIRRRGNLGLGEARMKIGDQLLRRIAQREAAHPRLGRRNEHLAEPAGGNGIADREARAAVAVARRAHAQHAVGSLIEAPGGAEPRRIDGLGHAGFALKRGLHPRSALALGVVLGGDAGDFFEQPVEMERAEVRLCGQLFQIRQGFRRLQQAAGPGDRGDVMGTAGDGIGAAALAGTEAVGLRFGGTGIEAHILPLRPARGAARAAIDAGRHHPIPKDPILAGIARQDLRIARIVG</sequence>
<feature type="region of interest" description="Disordered" evidence="1">
    <location>
        <begin position="35"/>
        <end position="54"/>
    </location>
</feature>
<feature type="region of interest" description="Disordered" evidence="1">
    <location>
        <begin position="61"/>
        <end position="80"/>
    </location>
</feature>
<evidence type="ECO:0000256" key="1">
    <source>
        <dbReference type="SAM" id="MobiDB-lite"/>
    </source>
</evidence>
<comment type="caution">
    <text evidence="2">The sequence shown here is derived from an EMBL/GenBank/DDBJ whole genome shotgun (WGS) entry which is preliminary data.</text>
</comment>
<gene>
    <name evidence="2" type="ORF">VZ95_03335</name>
</gene>
<dbReference type="EMBL" id="LAJY01000061">
    <property type="protein sequence ID" value="KJV10684.1"/>
    <property type="molecule type" value="Genomic_DNA"/>
</dbReference>
<evidence type="ECO:0000313" key="2">
    <source>
        <dbReference type="EMBL" id="KJV10684.1"/>
    </source>
</evidence>
<reference evidence="2 3" key="1">
    <citation type="submission" date="2015-03" db="EMBL/GenBank/DDBJ databases">
        <title>Draft genome sequence of Elstera litoralis.</title>
        <authorList>
            <person name="Rahalkar M.C."/>
            <person name="Dhakephalkar P.K."/>
            <person name="Pore S.D."/>
            <person name="Arora P."/>
            <person name="Kapse N.G."/>
            <person name="Pandit P.S."/>
        </authorList>
    </citation>
    <scope>NUCLEOTIDE SEQUENCE [LARGE SCALE GENOMIC DNA]</scope>
    <source>
        <strain evidence="2 3">Dia-1</strain>
    </source>
</reference>
<feature type="region of interest" description="Disordered" evidence="1">
    <location>
        <begin position="1"/>
        <end position="23"/>
    </location>
</feature>
<evidence type="ECO:0000313" key="3">
    <source>
        <dbReference type="Proteomes" id="UP000033774"/>
    </source>
</evidence>
<keyword evidence="3" id="KW-1185">Reference proteome</keyword>
<dbReference type="AlphaFoldDB" id="A0A0F3IYL3"/>